<evidence type="ECO:0000256" key="2">
    <source>
        <dbReference type="ARBA" id="ARBA00022723"/>
    </source>
</evidence>
<dbReference type="AlphaFoldDB" id="A0A9N9G2X6"/>
<dbReference type="FunFam" id="3.30.160.60:FF:000446">
    <property type="entry name" value="Zinc finger protein"/>
    <property type="match status" value="1"/>
</dbReference>
<organism evidence="11 12">
    <name type="scientific">Acaulospora morrowiae</name>
    <dbReference type="NCBI Taxonomy" id="94023"/>
    <lineage>
        <taxon>Eukaryota</taxon>
        <taxon>Fungi</taxon>
        <taxon>Fungi incertae sedis</taxon>
        <taxon>Mucoromycota</taxon>
        <taxon>Glomeromycotina</taxon>
        <taxon>Glomeromycetes</taxon>
        <taxon>Diversisporales</taxon>
        <taxon>Acaulosporaceae</taxon>
        <taxon>Acaulospora</taxon>
    </lineage>
</organism>
<keyword evidence="12" id="KW-1185">Reference proteome</keyword>
<dbReference type="SMART" id="SM00355">
    <property type="entry name" value="ZnF_C2H2"/>
    <property type="match status" value="2"/>
</dbReference>
<dbReference type="GO" id="GO:0008270">
    <property type="term" value="F:zinc ion binding"/>
    <property type="evidence" value="ECO:0007669"/>
    <property type="project" value="UniProtKB-KW"/>
</dbReference>
<dbReference type="EMBL" id="CAJVPV010004441">
    <property type="protein sequence ID" value="CAG8573508.1"/>
    <property type="molecule type" value="Genomic_DNA"/>
</dbReference>
<dbReference type="Gene3D" id="1.10.10.60">
    <property type="entry name" value="Homeodomain-like"/>
    <property type="match status" value="1"/>
</dbReference>
<feature type="compositionally biased region" description="Basic and acidic residues" evidence="8">
    <location>
        <begin position="527"/>
        <end position="536"/>
    </location>
</feature>
<evidence type="ECO:0000256" key="6">
    <source>
        <dbReference type="ARBA" id="ARBA00023242"/>
    </source>
</evidence>
<dbReference type="PROSITE" id="PS50157">
    <property type="entry name" value="ZINC_FINGER_C2H2_2"/>
    <property type="match status" value="2"/>
</dbReference>
<dbReference type="PANTHER" id="PTHR16515">
    <property type="entry name" value="PR DOMAIN ZINC FINGER PROTEIN"/>
    <property type="match status" value="1"/>
</dbReference>
<evidence type="ECO:0000313" key="12">
    <source>
        <dbReference type="Proteomes" id="UP000789342"/>
    </source>
</evidence>
<dbReference type="InterPro" id="IPR036236">
    <property type="entry name" value="Znf_C2H2_sf"/>
</dbReference>
<keyword evidence="5" id="KW-0862">Zinc</keyword>
<evidence type="ECO:0000256" key="3">
    <source>
        <dbReference type="ARBA" id="ARBA00022737"/>
    </source>
</evidence>
<feature type="domain" description="Myb-like" evidence="9">
    <location>
        <begin position="157"/>
        <end position="208"/>
    </location>
</feature>
<keyword evidence="6" id="KW-0539">Nucleus</keyword>
<name>A0A9N9G2X6_9GLOM</name>
<sequence length="546" mass="61334">MVSPSQSINAWIENNLFQDFATMPTSQVNSNSSTKQANGGKIEAKEKFMKRRITRSMTQKALDVERSISNHGSTVQEITEELFSDDKNQGMHDKKGNNNSELEGNDESFDDLEEQTAAAQVLQLLGRGDVPGSNSDSNILNLEKSEFVKVSEVDNKIPTFEEIKWCPKEDELSKNSILNFGLGKCKEITSTISGRIDDQCKERWDSISIQHKSAHPSPLQEIEEAVIDHSYFETEWGTFSQKLSDNHLDPDSTSTAQTHVDISIDWSSVMDPSLLPVTLSNHGEPGTKIVLSPSQSSKRRHSSDTEENVEEFITKDDRQIGDSLEAGLSADLLITAMTENPQFFYQSATNDYSEVSYAAGPESFLISGDKEDISSDSANTDKDLNDLSMGSHSVKRRKTSISDLTSRRHSQSTNGDGLISQLGYECTQCNKTFARLYNLKSHQRTHSTDRPFKCPSCETAFARNHDLKRHQKIHENAKPYKCLGCKKLFSRFVRLMQNNLNKGQGFLTMNLFDNRLDALRRHKQNPKSRESCRESEIAASHVESPK</sequence>
<proteinExistence type="predicted"/>
<comment type="subcellular location">
    <subcellularLocation>
        <location evidence="1">Nucleus</location>
    </subcellularLocation>
</comment>
<dbReference type="GO" id="GO:0010468">
    <property type="term" value="P:regulation of gene expression"/>
    <property type="evidence" value="ECO:0007669"/>
    <property type="project" value="TreeGrafter"/>
</dbReference>
<feature type="compositionally biased region" description="Basic and acidic residues" evidence="8">
    <location>
        <begin position="368"/>
        <end position="385"/>
    </location>
</feature>
<feature type="region of interest" description="Disordered" evidence="8">
    <location>
        <begin position="368"/>
        <end position="414"/>
    </location>
</feature>
<evidence type="ECO:0000256" key="7">
    <source>
        <dbReference type="PROSITE-ProRule" id="PRU00042"/>
    </source>
</evidence>
<accession>A0A9N9G2X6</accession>
<evidence type="ECO:0000256" key="1">
    <source>
        <dbReference type="ARBA" id="ARBA00004123"/>
    </source>
</evidence>
<keyword evidence="4 7" id="KW-0863">Zinc-finger</keyword>
<feature type="region of interest" description="Disordered" evidence="8">
    <location>
        <begin position="284"/>
        <end position="309"/>
    </location>
</feature>
<evidence type="ECO:0000259" key="10">
    <source>
        <dbReference type="PROSITE" id="PS50157"/>
    </source>
</evidence>
<dbReference type="Pfam" id="PF00096">
    <property type="entry name" value="zf-C2H2"/>
    <property type="match status" value="2"/>
</dbReference>
<evidence type="ECO:0000259" key="9">
    <source>
        <dbReference type="PROSITE" id="PS50090"/>
    </source>
</evidence>
<keyword evidence="2" id="KW-0479">Metal-binding</keyword>
<evidence type="ECO:0000313" key="11">
    <source>
        <dbReference type="EMBL" id="CAG8573508.1"/>
    </source>
</evidence>
<feature type="compositionally biased region" description="Basic and acidic residues" evidence="8">
    <location>
        <begin position="84"/>
        <end position="96"/>
    </location>
</feature>
<dbReference type="FunFam" id="3.30.160.60:FF:000202">
    <property type="entry name" value="Zinc finger protein 574"/>
    <property type="match status" value="1"/>
</dbReference>
<dbReference type="Proteomes" id="UP000789342">
    <property type="component" value="Unassembled WGS sequence"/>
</dbReference>
<dbReference type="SUPFAM" id="SSF57667">
    <property type="entry name" value="beta-beta-alpha zinc fingers"/>
    <property type="match status" value="2"/>
</dbReference>
<dbReference type="InterPro" id="IPR050331">
    <property type="entry name" value="Zinc_finger"/>
</dbReference>
<feature type="domain" description="C2H2-type" evidence="10">
    <location>
        <begin position="424"/>
        <end position="451"/>
    </location>
</feature>
<evidence type="ECO:0000256" key="4">
    <source>
        <dbReference type="ARBA" id="ARBA00022771"/>
    </source>
</evidence>
<comment type="caution">
    <text evidence="11">The sequence shown here is derived from an EMBL/GenBank/DDBJ whole genome shotgun (WGS) entry which is preliminary data.</text>
</comment>
<dbReference type="PROSITE" id="PS50090">
    <property type="entry name" value="MYB_LIKE"/>
    <property type="match status" value="1"/>
</dbReference>
<evidence type="ECO:0000256" key="8">
    <source>
        <dbReference type="SAM" id="MobiDB-lite"/>
    </source>
</evidence>
<dbReference type="GO" id="GO:0032502">
    <property type="term" value="P:developmental process"/>
    <property type="evidence" value="ECO:0007669"/>
    <property type="project" value="UniProtKB-ARBA"/>
</dbReference>
<evidence type="ECO:0000256" key="5">
    <source>
        <dbReference type="ARBA" id="ARBA00022833"/>
    </source>
</evidence>
<feature type="region of interest" description="Disordered" evidence="8">
    <location>
        <begin position="83"/>
        <end position="108"/>
    </location>
</feature>
<dbReference type="PROSITE" id="PS00028">
    <property type="entry name" value="ZINC_FINGER_C2H2_1"/>
    <property type="match status" value="2"/>
</dbReference>
<dbReference type="PANTHER" id="PTHR16515:SF49">
    <property type="entry name" value="GASTRULA ZINC FINGER PROTEIN XLCGF49.1-LIKE-RELATED"/>
    <property type="match status" value="1"/>
</dbReference>
<reference evidence="11" key="1">
    <citation type="submission" date="2021-06" db="EMBL/GenBank/DDBJ databases">
        <authorList>
            <person name="Kallberg Y."/>
            <person name="Tangrot J."/>
            <person name="Rosling A."/>
        </authorList>
    </citation>
    <scope>NUCLEOTIDE SEQUENCE</scope>
    <source>
        <strain evidence="11">CL551</strain>
    </source>
</reference>
<dbReference type="InterPro" id="IPR001005">
    <property type="entry name" value="SANT/Myb"/>
</dbReference>
<dbReference type="GO" id="GO:0005634">
    <property type="term" value="C:nucleus"/>
    <property type="evidence" value="ECO:0007669"/>
    <property type="project" value="UniProtKB-SubCell"/>
</dbReference>
<dbReference type="OrthoDB" id="8922241at2759"/>
<dbReference type="Gene3D" id="3.30.160.60">
    <property type="entry name" value="Classic Zinc Finger"/>
    <property type="match status" value="2"/>
</dbReference>
<feature type="domain" description="C2H2-type" evidence="10">
    <location>
        <begin position="452"/>
        <end position="479"/>
    </location>
</feature>
<feature type="region of interest" description="Disordered" evidence="8">
    <location>
        <begin position="522"/>
        <end position="546"/>
    </location>
</feature>
<dbReference type="InterPro" id="IPR013087">
    <property type="entry name" value="Znf_C2H2_type"/>
</dbReference>
<protein>
    <submittedName>
        <fullName evidence="11">6361_t:CDS:1</fullName>
    </submittedName>
</protein>
<gene>
    <name evidence="11" type="ORF">AMORRO_LOCUS6583</name>
</gene>
<keyword evidence="3" id="KW-0677">Repeat</keyword>